<accession>A0A1J4JUL2</accession>
<dbReference type="EMBL" id="MLAK01000930">
    <property type="protein sequence ID" value="OHT00941.1"/>
    <property type="molecule type" value="Genomic_DNA"/>
</dbReference>
<feature type="region of interest" description="Disordered" evidence="1">
    <location>
        <begin position="1"/>
        <end position="31"/>
    </location>
</feature>
<sequence>MGNGESVENTANTDKTVDNLQPPPPLTSNDKIYSQSEDIYMHQQFIYHLQSENYANNTKIKESENLYVDNFYVEILKQHNQKILEISEKDPNLLLPKPKPQKRDRLTDHEIEKINFETNTIYQHTIPALLADIKNLELLIEQKKQMINQKPQSHQSNVVFAPDCSLLDA</sequence>
<evidence type="ECO:0000313" key="2">
    <source>
        <dbReference type="EMBL" id="OHT00941.1"/>
    </source>
</evidence>
<name>A0A1J4JUL2_9EUKA</name>
<dbReference type="Proteomes" id="UP000179807">
    <property type="component" value="Unassembled WGS sequence"/>
</dbReference>
<reference evidence="2" key="1">
    <citation type="submission" date="2016-10" db="EMBL/GenBank/DDBJ databases">
        <authorList>
            <person name="Benchimol M."/>
            <person name="Almeida L.G."/>
            <person name="Vasconcelos A.T."/>
            <person name="Perreira-Neves A."/>
            <person name="Rosa I.A."/>
            <person name="Tasca T."/>
            <person name="Bogo M.R."/>
            <person name="de Souza W."/>
        </authorList>
    </citation>
    <scope>NUCLEOTIDE SEQUENCE [LARGE SCALE GENOMIC DNA]</scope>
    <source>
        <strain evidence="2">K</strain>
    </source>
</reference>
<organism evidence="2 3">
    <name type="scientific">Tritrichomonas foetus</name>
    <dbReference type="NCBI Taxonomy" id="1144522"/>
    <lineage>
        <taxon>Eukaryota</taxon>
        <taxon>Metamonada</taxon>
        <taxon>Parabasalia</taxon>
        <taxon>Tritrichomonadida</taxon>
        <taxon>Tritrichomonadidae</taxon>
        <taxon>Tritrichomonas</taxon>
    </lineage>
</organism>
<evidence type="ECO:0000313" key="3">
    <source>
        <dbReference type="Proteomes" id="UP000179807"/>
    </source>
</evidence>
<proteinExistence type="predicted"/>
<dbReference type="GeneID" id="94843075"/>
<dbReference type="AlphaFoldDB" id="A0A1J4JUL2"/>
<dbReference type="VEuPathDB" id="TrichDB:TRFO_32196"/>
<evidence type="ECO:0000256" key="1">
    <source>
        <dbReference type="SAM" id="MobiDB-lite"/>
    </source>
</evidence>
<gene>
    <name evidence="2" type="ORF">TRFO_32196</name>
</gene>
<feature type="compositionally biased region" description="Polar residues" evidence="1">
    <location>
        <begin position="1"/>
        <end position="14"/>
    </location>
</feature>
<protein>
    <submittedName>
        <fullName evidence="2">Uncharacterized protein</fullName>
    </submittedName>
</protein>
<comment type="caution">
    <text evidence="2">The sequence shown here is derived from an EMBL/GenBank/DDBJ whole genome shotgun (WGS) entry which is preliminary data.</text>
</comment>
<dbReference type="RefSeq" id="XP_068354077.1">
    <property type="nucleotide sequence ID" value="XM_068508371.1"/>
</dbReference>
<keyword evidence="3" id="KW-1185">Reference proteome</keyword>